<dbReference type="GO" id="GO:0007189">
    <property type="term" value="P:adenylate cyclase-activating G protein-coupled receptor signaling pathway"/>
    <property type="evidence" value="ECO:0007669"/>
    <property type="project" value="TreeGrafter"/>
</dbReference>
<dbReference type="GO" id="GO:0007166">
    <property type="term" value="P:cell surface receptor signaling pathway"/>
    <property type="evidence" value="ECO:0007669"/>
    <property type="project" value="InterPro"/>
</dbReference>
<dbReference type="Proteomes" id="UP000694383">
    <property type="component" value="Unplaced"/>
</dbReference>
<comment type="subcellular location">
    <subcellularLocation>
        <location evidence="1">Membrane</location>
        <topology evidence="1">Multi-pass membrane protein</topology>
    </subcellularLocation>
</comment>
<keyword evidence="3 5" id="KW-1133">Transmembrane helix</keyword>
<dbReference type="PANTHER" id="PTHR12011:SF277">
    <property type="entry name" value="ADHESION G-PROTEIN COUPLED RECEPTOR G4"/>
    <property type="match status" value="1"/>
</dbReference>
<feature type="transmembrane region" description="Helical" evidence="5">
    <location>
        <begin position="6"/>
        <end position="22"/>
    </location>
</feature>
<dbReference type="GO" id="GO:0004930">
    <property type="term" value="F:G protein-coupled receptor activity"/>
    <property type="evidence" value="ECO:0007669"/>
    <property type="project" value="InterPro"/>
</dbReference>
<feature type="transmembrane region" description="Helical" evidence="5">
    <location>
        <begin position="43"/>
        <end position="62"/>
    </location>
</feature>
<feature type="transmembrane region" description="Helical" evidence="5">
    <location>
        <begin position="68"/>
        <end position="91"/>
    </location>
</feature>
<keyword evidence="4 5" id="KW-0472">Membrane</keyword>
<protein>
    <recommendedName>
        <fullName evidence="6">G-protein coupled receptors family 2 profile 2 domain-containing protein</fullName>
    </recommendedName>
</protein>
<evidence type="ECO:0000256" key="5">
    <source>
        <dbReference type="SAM" id="Phobius"/>
    </source>
</evidence>
<keyword evidence="8" id="KW-1185">Reference proteome</keyword>
<evidence type="ECO:0000256" key="4">
    <source>
        <dbReference type="ARBA" id="ARBA00023136"/>
    </source>
</evidence>
<dbReference type="PROSITE" id="PS50261">
    <property type="entry name" value="G_PROTEIN_RECEP_F2_4"/>
    <property type="match status" value="1"/>
</dbReference>
<evidence type="ECO:0000256" key="2">
    <source>
        <dbReference type="ARBA" id="ARBA00022692"/>
    </source>
</evidence>
<reference evidence="7" key="1">
    <citation type="submission" date="2025-08" db="UniProtKB">
        <authorList>
            <consortium name="Ensembl"/>
        </authorList>
    </citation>
    <scope>IDENTIFICATION</scope>
</reference>
<evidence type="ECO:0000313" key="7">
    <source>
        <dbReference type="Ensembl" id="ENSOSIP00000040140.1"/>
    </source>
</evidence>
<dbReference type="InterPro" id="IPR017983">
    <property type="entry name" value="GPCR_2_secretin-like_CS"/>
</dbReference>
<proteinExistence type="predicted"/>
<dbReference type="Pfam" id="PF00002">
    <property type="entry name" value="7tm_2"/>
    <property type="match status" value="1"/>
</dbReference>
<dbReference type="InterPro" id="IPR000832">
    <property type="entry name" value="GPCR_2_secretin-like"/>
</dbReference>
<organism evidence="7 8">
    <name type="scientific">Oryzias sinensis</name>
    <name type="common">Chinese medaka</name>
    <dbReference type="NCBI Taxonomy" id="183150"/>
    <lineage>
        <taxon>Eukaryota</taxon>
        <taxon>Metazoa</taxon>
        <taxon>Chordata</taxon>
        <taxon>Craniata</taxon>
        <taxon>Vertebrata</taxon>
        <taxon>Euteleostomi</taxon>
        <taxon>Actinopterygii</taxon>
        <taxon>Neopterygii</taxon>
        <taxon>Teleostei</taxon>
        <taxon>Neoteleostei</taxon>
        <taxon>Acanthomorphata</taxon>
        <taxon>Ovalentaria</taxon>
        <taxon>Atherinomorphae</taxon>
        <taxon>Beloniformes</taxon>
        <taxon>Adrianichthyidae</taxon>
        <taxon>Oryziinae</taxon>
        <taxon>Oryzias</taxon>
    </lineage>
</organism>
<dbReference type="Ensembl" id="ENSOSIT00000042294.1">
    <property type="protein sequence ID" value="ENSOSIP00000040140.1"/>
    <property type="gene ID" value="ENSOSIG00000019634.1"/>
</dbReference>
<evidence type="ECO:0000259" key="6">
    <source>
        <dbReference type="PROSITE" id="PS50261"/>
    </source>
</evidence>
<evidence type="ECO:0000313" key="8">
    <source>
        <dbReference type="Proteomes" id="UP000694383"/>
    </source>
</evidence>
<accession>A0A8C7ZDG1</accession>
<reference evidence="7" key="2">
    <citation type="submission" date="2025-09" db="UniProtKB">
        <authorList>
            <consortium name="Ensembl"/>
        </authorList>
    </citation>
    <scope>IDENTIFICATION</scope>
</reference>
<dbReference type="PROSITE" id="PS00650">
    <property type="entry name" value="G_PROTEIN_RECEP_F2_2"/>
    <property type="match status" value="1"/>
</dbReference>
<dbReference type="GeneTree" id="ENSGT00940000156341"/>
<dbReference type="Gene3D" id="1.20.1070.10">
    <property type="entry name" value="Rhodopsin 7-helix transmembrane proteins"/>
    <property type="match status" value="1"/>
</dbReference>
<evidence type="ECO:0000256" key="3">
    <source>
        <dbReference type="ARBA" id="ARBA00022989"/>
    </source>
</evidence>
<sequence length="127" mass="14430">MAYILLILLCNIFVFTVVLIQIKQMKAKKVSAKGRSSLKDLRAAASLTVLLGLTWIVGFFSIGPARVVMMYMYIICNSLQGLFVFVFHCLMKENVRKQWRMYLCCGRFRLGDNSGTLQVCACLVQFT</sequence>
<dbReference type="PANTHER" id="PTHR12011">
    <property type="entry name" value="ADHESION G-PROTEIN COUPLED RECEPTOR"/>
    <property type="match status" value="1"/>
</dbReference>
<dbReference type="SUPFAM" id="SSF81321">
    <property type="entry name" value="Family A G protein-coupled receptor-like"/>
    <property type="match status" value="1"/>
</dbReference>
<evidence type="ECO:0000256" key="1">
    <source>
        <dbReference type="ARBA" id="ARBA00004141"/>
    </source>
</evidence>
<keyword evidence="2 5" id="KW-0812">Transmembrane</keyword>
<dbReference type="GO" id="GO:0005886">
    <property type="term" value="C:plasma membrane"/>
    <property type="evidence" value="ECO:0007669"/>
    <property type="project" value="TreeGrafter"/>
</dbReference>
<dbReference type="InterPro" id="IPR017981">
    <property type="entry name" value="GPCR_2-like_7TM"/>
</dbReference>
<feature type="domain" description="G-protein coupled receptors family 2 profile 2" evidence="6">
    <location>
        <begin position="1"/>
        <end position="92"/>
    </location>
</feature>
<name>A0A8C7ZDG1_9TELE</name>
<dbReference type="AlphaFoldDB" id="A0A8C7ZDG1"/>